<reference evidence="1 2" key="5">
    <citation type="journal article" date="2011" name="ISME J.">
        <title>Dual transcriptional profiling of a bacterial/fungal confrontation: Collimonas fungivorans versus Aspergillus niger.</title>
        <authorList>
            <person name="Mela F."/>
            <person name="Fritsche K."/>
            <person name="de Boer W."/>
            <person name="van Veen J.A."/>
            <person name="de Graaff L.H."/>
            <person name="van den Berg M."/>
            <person name="Leveau J.H."/>
        </authorList>
    </citation>
    <scope>NUCLEOTIDE SEQUENCE [LARGE SCALE GENOMIC DNA]</scope>
    <source>
        <strain evidence="1 2">Ter331</strain>
    </source>
</reference>
<gene>
    <name evidence="1" type="ordered locus">CFU_2359</name>
</gene>
<reference evidence="1 2" key="3">
    <citation type="journal article" date="2008" name="FEMS Microbiol. Ecol.">
        <title>Identification and characterization of genes underlying chitinolysis in Collimonas fungivorans Ter331.</title>
        <authorList>
            <person name="Fritsche K."/>
            <person name="de Boer W."/>
            <person name="Gerards S."/>
            <person name="van den Berg M."/>
            <person name="van Veen J.A."/>
            <person name="Leveau J.H."/>
        </authorList>
    </citation>
    <scope>NUCLEOTIDE SEQUENCE [LARGE SCALE GENOMIC DNA]</scope>
    <source>
        <strain evidence="1 2">Ter331</strain>
    </source>
</reference>
<dbReference type="AlphaFoldDB" id="G0ABY9"/>
<dbReference type="eggNOG" id="COG0789">
    <property type="taxonomic scope" value="Bacteria"/>
</dbReference>
<dbReference type="HOGENOM" id="CLU_144710_1_0_4"/>
<evidence type="ECO:0000313" key="2">
    <source>
        <dbReference type="Proteomes" id="UP000008392"/>
    </source>
</evidence>
<dbReference type="Pfam" id="PF13591">
    <property type="entry name" value="MerR_2"/>
    <property type="match status" value="1"/>
</dbReference>
<name>G0ABY9_COLFT</name>
<reference evidence="2" key="6">
    <citation type="submission" date="2011-05" db="EMBL/GenBank/DDBJ databases">
        <title>Complete sequence of Collimonas fungivorans Ter331.</title>
        <authorList>
            <person name="Leveau J.H."/>
        </authorList>
    </citation>
    <scope>NUCLEOTIDE SEQUENCE [LARGE SCALE GENOMIC DNA]</scope>
    <source>
        <strain evidence="2">Ter331</strain>
    </source>
</reference>
<evidence type="ECO:0008006" key="3">
    <source>
        <dbReference type="Google" id="ProtNLM"/>
    </source>
</evidence>
<accession>G0ABY9</accession>
<proteinExistence type="predicted"/>
<dbReference type="STRING" id="1005048.CFU_2359"/>
<organism evidence="1 2">
    <name type="scientific">Collimonas fungivorans (strain Ter331)</name>
    <dbReference type="NCBI Taxonomy" id="1005048"/>
    <lineage>
        <taxon>Bacteria</taxon>
        <taxon>Pseudomonadati</taxon>
        <taxon>Pseudomonadota</taxon>
        <taxon>Betaproteobacteria</taxon>
        <taxon>Burkholderiales</taxon>
        <taxon>Oxalobacteraceae</taxon>
        <taxon>Collimonas</taxon>
    </lineage>
</organism>
<protein>
    <recommendedName>
        <fullName evidence="3">MerR family transcriptional regulator</fullName>
    </recommendedName>
</protein>
<dbReference type="KEGG" id="cfu:CFU_2359"/>
<reference evidence="1 2" key="4">
    <citation type="journal article" date="2010" name="Environ. Microbiol.">
        <title>The bacterial genus Collimonas: mycophagy, weathering and other adaptive solutions to life in oligotrophic soil environments.</title>
        <authorList>
            <person name="Leveau J.H."/>
            <person name="Uroz S."/>
            <person name="de Boer W."/>
        </authorList>
    </citation>
    <scope>NUCLEOTIDE SEQUENCE [LARGE SCALE GENOMIC DNA]</scope>
    <source>
        <strain evidence="1 2">Ter331</strain>
    </source>
</reference>
<evidence type="ECO:0000313" key="1">
    <source>
        <dbReference type="EMBL" id="AEK62186.1"/>
    </source>
</evidence>
<reference evidence="1 2" key="2">
    <citation type="journal article" date="2006" name="J. Microbiol. Methods">
        <title>Genomic flank-sequencing of plasposon insertion sites for rapid identification of functional genes.</title>
        <authorList>
            <person name="Leveau J.H."/>
            <person name="Gerards S."/>
            <person name="Fritsche K."/>
            <person name="Zondag G."/>
            <person name="van Veen J.A."/>
        </authorList>
    </citation>
    <scope>NUCLEOTIDE SEQUENCE [LARGE SCALE GENOMIC DNA]</scope>
    <source>
        <strain evidence="1 2">Ter331</strain>
    </source>
</reference>
<keyword evidence="2" id="KW-1185">Reference proteome</keyword>
<dbReference type="Gene3D" id="1.10.1660.10">
    <property type="match status" value="1"/>
</dbReference>
<reference evidence="1 2" key="1">
    <citation type="journal article" date="2004" name="Environ. Microbiol.">
        <title>Phylogeny-function analysis of (meta)genomic libraries: screening for expression of ribosomal RNA genes by large-insert library fluorescent in situ hybridization (LIL-FISH).</title>
        <authorList>
            <person name="Leveau J.H."/>
            <person name="Gerards S."/>
            <person name="de Boer W."/>
            <person name="van Veen J.A."/>
        </authorList>
    </citation>
    <scope>NUCLEOTIDE SEQUENCE [LARGE SCALE GENOMIC DNA]</scope>
    <source>
        <strain evidence="1 2">Ter331</strain>
    </source>
</reference>
<sequence length="117" mass="12617">MRRVAMTSLLVEAVWLNDADACTLEELAEYSGLSHAELAELVALGAIEPDRGPAPGSPAPAHIFRSQTIVVARTARRLRDDFELDTQGLAVALNLLQRIQALEARLAAADARLPHPV</sequence>
<dbReference type="Proteomes" id="UP000008392">
    <property type="component" value="Chromosome"/>
</dbReference>
<dbReference type="EMBL" id="CP002745">
    <property type="protein sequence ID" value="AEK62186.1"/>
    <property type="molecule type" value="Genomic_DNA"/>
</dbReference>